<evidence type="ECO:0000259" key="6">
    <source>
        <dbReference type="Pfam" id="PF00263"/>
    </source>
</evidence>
<feature type="signal peptide" evidence="5">
    <location>
        <begin position="1"/>
        <end position="20"/>
    </location>
</feature>
<dbReference type="PANTHER" id="PTHR30332">
    <property type="entry name" value="PROBABLE GENERAL SECRETION PATHWAY PROTEIN D"/>
    <property type="match status" value="1"/>
</dbReference>
<comment type="subcellular location">
    <subcellularLocation>
        <location evidence="1">Membrane</location>
    </subcellularLocation>
</comment>
<sequence>MKTKMKLVLLIFLFLNNLKAETLEMNLATFATYASEVNNVNILIDDALKNENIIFIINDKESYMLEAFRRAVNLKGLELVQTEKFYFVTKKDLYVEDLKYRSIKLNFVKYEDIQNFLKVYEDRIKFEFISTSKTLLIYSKEKEFNSIKQMIGSIDTLPKQLKLKVTILETNLDKLKELGSDSSSINLQNDGNFFFNLVSYPFSVNNNVDSSKKDNFYTFLKYLNSTGTSDIVSNPVLTLSDEKEIKFNDVRNVPYNMGTTTINDANLRTSNTTEFRDVGLQITITSHIYEDNQVYLDLELSVSNILSNTDNLPITSKKYVKQSFQLPVGKLFVLTGINKKELLTSYNEIPVLADIPFMGWLFKYDSKQETNNNLTVVFELINEKDFDTKNFNVLVPNAIH</sequence>
<keyword evidence="2 5" id="KW-0732">Signal</keyword>
<dbReference type="InterPro" id="IPR050810">
    <property type="entry name" value="Bact_Secretion_Sys_Channel"/>
</dbReference>
<dbReference type="GO" id="GO:0015627">
    <property type="term" value="C:type II protein secretion system complex"/>
    <property type="evidence" value="ECO:0007669"/>
    <property type="project" value="TreeGrafter"/>
</dbReference>
<keyword evidence="8" id="KW-1185">Reference proteome</keyword>
<evidence type="ECO:0000256" key="3">
    <source>
        <dbReference type="ARBA" id="ARBA00023136"/>
    </source>
</evidence>
<dbReference type="GO" id="GO:0016020">
    <property type="term" value="C:membrane"/>
    <property type="evidence" value="ECO:0007669"/>
    <property type="project" value="UniProtKB-SubCell"/>
</dbReference>
<dbReference type="EMBL" id="CP053840">
    <property type="protein sequence ID" value="QKF67177.1"/>
    <property type="molecule type" value="Genomic_DNA"/>
</dbReference>
<reference evidence="7 8" key="1">
    <citation type="submission" date="2020-05" db="EMBL/GenBank/DDBJ databases">
        <title>Complete genome sequencing of Campylobacter and Arcobacter type strains.</title>
        <authorList>
            <person name="Miller W.G."/>
            <person name="Yee E."/>
        </authorList>
    </citation>
    <scope>NUCLEOTIDE SEQUENCE [LARGE SCALE GENOMIC DNA]</scope>
    <source>
        <strain evidence="7 8">LMG 26156</strain>
    </source>
</reference>
<dbReference type="AlphaFoldDB" id="A0AAE7E4N8"/>
<evidence type="ECO:0000256" key="4">
    <source>
        <dbReference type="RuleBase" id="RU004003"/>
    </source>
</evidence>
<name>A0AAE7E4N8_9BACT</name>
<dbReference type="RefSeq" id="WP_128360123.1">
    <property type="nucleotide sequence ID" value="NZ_CP053840.1"/>
</dbReference>
<feature type="chain" id="PRO_5041978941" evidence="5">
    <location>
        <begin position="21"/>
        <end position="400"/>
    </location>
</feature>
<evidence type="ECO:0000256" key="5">
    <source>
        <dbReference type="SAM" id="SignalP"/>
    </source>
</evidence>
<dbReference type="KEGG" id="avp:AVENP_1631"/>
<gene>
    <name evidence="7" type="ORF">AVENP_1631</name>
</gene>
<dbReference type="Proteomes" id="UP000503482">
    <property type="component" value="Chromosome"/>
</dbReference>
<protein>
    <submittedName>
        <fullName evidence="7">Type II secretion/transformation system, D protein</fullName>
    </submittedName>
</protein>
<dbReference type="Pfam" id="PF00263">
    <property type="entry name" value="Secretin"/>
    <property type="match status" value="1"/>
</dbReference>
<dbReference type="InterPro" id="IPR004846">
    <property type="entry name" value="T2SS/T3SS_dom"/>
</dbReference>
<accession>A0AAE7E4N8</accession>
<dbReference type="PRINTS" id="PR00811">
    <property type="entry name" value="BCTERIALGSPD"/>
</dbReference>
<evidence type="ECO:0000256" key="2">
    <source>
        <dbReference type="ARBA" id="ARBA00022729"/>
    </source>
</evidence>
<dbReference type="PANTHER" id="PTHR30332:SF24">
    <property type="entry name" value="SECRETIN GSPD-RELATED"/>
    <property type="match status" value="1"/>
</dbReference>
<keyword evidence="3" id="KW-0472">Membrane</keyword>
<evidence type="ECO:0000313" key="8">
    <source>
        <dbReference type="Proteomes" id="UP000503482"/>
    </source>
</evidence>
<feature type="domain" description="Type II/III secretion system secretin-like" evidence="6">
    <location>
        <begin position="223"/>
        <end position="377"/>
    </location>
</feature>
<proteinExistence type="inferred from homology"/>
<organism evidence="7 8">
    <name type="scientific">Arcobacter venerupis</name>
    <dbReference type="NCBI Taxonomy" id="1054033"/>
    <lineage>
        <taxon>Bacteria</taxon>
        <taxon>Pseudomonadati</taxon>
        <taxon>Campylobacterota</taxon>
        <taxon>Epsilonproteobacteria</taxon>
        <taxon>Campylobacterales</taxon>
        <taxon>Arcobacteraceae</taxon>
        <taxon>Arcobacter</taxon>
    </lineage>
</organism>
<comment type="similarity">
    <text evidence="4">Belongs to the bacterial secretin family.</text>
</comment>
<dbReference type="GO" id="GO:0009306">
    <property type="term" value="P:protein secretion"/>
    <property type="evidence" value="ECO:0007669"/>
    <property type="project" value="InterPro"/>
</dbReference>
<dbReference type="InterPro" id="IPR001775">
    <property type="entry name" value="GspD/PilQ"/>
</dbReference>
<evidence type="ECO:0000256" key="1">
    <source>
        <dbReference type="ARBA" id="ARBA00004370"/>
    </source>
</evidence>
<evidence type="ECO:0000313" key="7">
    <source>
        <dbReference type="EMBL" id="QKF67177.1"/>
    </source>
</evidence>